<accession>A0ABX1HZL6</accession>
<feature type="domain" description="HAMP" evidence="14">
    <location>
        <begin position="226"/>
        <end position="280"/>
    </location>
</feature>
<proteinExistence type="inferred from homology"/>
<dbReference type="PROSITE" id="PS50111">
    <property type="entry name" value="CHEMOTAXIS_TRANSDUC_2"/>
    <property type="match status" value="1"/>
</dbReference>
<evidence type="ECO:0000256" key="10">
    <source>
        <dbReference type="SAM" id="Coils"/>
    </source>
</evidence>
<dbReference type="RefSeq" id="WP_193448034.1">
    <property type="nucleotide sequence ID" value="NZ_SHOE01000016.1"/>
</dbReference>
<dbReference type="Gene3D" id="1.10.287.950">
    <property type="entry name" value="Methyl-accepting chemotaxis protein"/>
    <property type="match status" value="1"/>
</dbReference>
<dbReference type="SUPFAM" id="SSF58104">
    <property type="entry name" value="Methyl-accepting chemotaxis protein (MCP) signaling domain"/>
    <property type="match status" value="1"/>
</dbReference>
<dbReference type="CDD" id="cd06225">
    <property type="entry name" value="HAMP"/>
    <property type="match status" value="1"/>
</dbReference>
<keyword evidence="3" id="KW-0997">Cell inner membrane</keyword>
<keyword evidence="5 11" id="KW-1133">Transmembrane helix</keyword>
<dbReference type="InterPro" id="IPR004089">
    <property type="entry name" value="MCPsignal_dom"/>
</dbReference>
<evidence type="ECO:0000256" key="4">
    <source>
        <dbReference type="ARBA" id="ARBA00022692"/>
    </source>
</evidence>
<dbReference type="InterPro" id="IPR003660">
    <property type="entry name" value="HAMP_dom"/>
</dbReference>
<evidence type="ECO:0000256" key="6">
    <source>
        <dbReference type="ARBA" id="ARBA00023136"/>
    </source>
</evidence>
<dbReference type="SMART" id="SM00304">
    <property type="entry name" value="HAMP"/>
    <property type="match status" value="1"/>
</dbReference>
<keyword evidence="4 11" id="KW-0812">Transmembrane</keyword>
<dbReference type="Proteomes" id="UP000778757">
    <property type="component" value="Unassembled WGS sequence"/>
</dbReference>
<dbReference type="PANTHER" id="PTHR32089">
    <property type="entry name" value="METHYL-ACCEPTING CHEMOTAXIS PROTEIN MCPB"/>
    <property type="match status" value="1"/>
</dbReference>
<dbReference type="Pfam" id="PF00015">
    <property type="entry name" value="MCPsignal"/>
    <property type="match status" value="1"/>
</dbReference>
<keyword evidence="16" id="KW-1185">Reference proteome</keyword>
<evidence type="ECO:0000256" key="11">
    <source>
        <dbReference type="SAM" id="Phobius"/>
    </source>
</evidence>
<dbReference type="SMART" id="SM00283">
    <property type="entry name" value="MA"/>
    <property type="match status" value="1"/>
</dbReference>
<comment type="caution">
    <text evidence="15">The sequence shown here is derived from an EMBL/GenBank/DDBJ whole genome shotgun (WGS) entry which is preliminary data.</text>
</comment>
<dbReference type="InterPro" id="IPR000727">
    <property type="entry name" value="T_SNARE_dom"/>
</dbReference>
<evidence type="ECO:0000313" key="16">
    <source>
        <dbReference type="Proteomes" id="UP000778757"/>
    </source>
</evidence>
<dbReference type="CDD" id="cd11386">
    <property type="entry name" value="MCP_signal"/>
    <property type="match status" value="1"/>
</dbReference>
<dbReference type="PROSITE" id="PS50885">
    <property type="entry name" value="HAMP"/>
    <property type="match status" value="1"/>
</dbReference>
<dbReference type="PROSITE" id="PS50192">
    <property type="entry name" value="T_SNARE"/>
    <property type="match status" value="1"/>
</dbReference>
<dbReference type="SMART" id="SM01049">
    <property type="entry name" value="Cache_2"/>
    <property type="match status" value="1"/>
</dbReference>
<feature type="coiled-coil region" evidence="10">
    <location>
        <begin position="342"/>
        <end position="369"/>
    </location>
</feature>
<evidence type="ECO:0000256" key="7">
    <source>
        <dbReference type="ARBA" id="ARBA00023224"/>
    </source>
</evidence>
<evidence type="ECO:0000256" key="3">
    <source>
        <dbReference type="ARBA" id="ARBA00022519"/>
    </source>
</evidence>
<evidence type="ECO:0000256" key="2">
    <source>
        <dbReference type="ARBA" id="ARBA00022475"/>
    </source>
</evidence>
<evidence type="ECO:0000259" key="14">
    <source>
        <dbReference type="PROSITE" id="PS50885"/>
    </source>
</evidence>
<evidence type="ECO:0000313" key="15">
    <source>
        <dbReference type="EMBL" id="NKJ69329.1"/>
    </source>
</evidence>
<evidence type="ECO:0000256" key="5">
    <source>
        <dbReference type="ARBA" id="ARBA00022989"/>
    </source>
</evidence>
<dbReference type="EMBL" id="SHOE01000016">
    <property type="protein sequence ID" value="NKJ69329.1"/>
    <property type="molecule type" value="Genomic_DNA"/>
</dbReference>
<keyword evidence="6 11" id="KW-0472">Membrane</keyword>
<reference evidence="15 16" key="1">
    <citation type="journal article" date="2019" name="Curr. Microbiol.">
        <title>Vibrio chemaguriensis sp. nov., from Sundarbans, Bay of Bengal.</title>
        <authorList>
            <person name="Ghosh A."/>
            <person name="Bhadury P."/>
        </authorList>
    </citation>
    <scope>NUCLEOTIDE SEQUENCE [LARGE SCALE GENOMIC DNA]</scope>
    <source>
        <strain evidence="15 16">Iso1</strain>
    </source>
</reference>
<dbReference type="InterPro" id="IPR033480">
    <property type="entry name" value="sCache_2"/>
</dbReference>
<dbReference type="Pfam" id="PF00672">
    <property type="entry name" value="HAMP"/>
    <property type="match status" value="1"/>
</dbReference>
<dbReference type="InterPro" id="IPR004010">
    <property type="entry name" value="Double_Cache_2"/>
</dbReference>
<feature type="domain" description="Methyl-accepting transducer" evidence="12">
    <location>
        <begin position="285"/>
        <end position="521"/>
    </location>
</feature>
<feature type="domain" description="T-SNARE coiled-coil homology" evidence="13">
    <location>
        <begin position="480"/>
        <end position="534"/>
    </location>
</feature>
<sequence>MVLKSRNKLLLITLIPLLLITTLISVVYYINSSKSLEAELARDRQELIETKKKELQAYMMMGVTAIKPLYDTDVNGSNKEAAKEILKAMRFESDGYFFAYDSQGVNTLHAIKPSLEGKNLYDLKDENGVAVIAGLIDASQKGDGFLYFSWHKPTIDAQAPKLGYAEYLSKWDWVLGTGVYIDDIDQQVAMHRELKTQELKEHTLSAVLISVVGLIITSVLTSIVVSKGIQPLQHVAASLKDVAAGGGDLTARLKVESQDEVGEVAAAFNEFMDKLHPLMQDIHRSATTVQTVSQSLNTQTSQASGQMQDHCLETDKVVTAVTQMSMTAKEVASNTNATAQAIEDANSQVTEAQREVEQAIEGITELVREIDSTSDAISELSLQTEKITKVLDVIGEIAEQTNLLALNAAIEAARAGEQGRGFAVVADEVRSLASRTQNSTHEIGDMLKQLQNGVSRAVSTMSVSQKRGVKTAEESALIQQSLSSVHHSIGTIRDMGIQTASAAEEQSAVAEDINQNLVAIQQIVNNINETLQHAESISTQLSQSGTEIHGLVGNFKL</sequence>
<name>A0ABX1HZL6_9VIBR</name>
<evidence type="ECO:0000259" key="13">
    <source>
        <dbReference type="PROSITE" id="PS50192"/>
    </source>
</evidence>
<organism evidence="15 16">
    <name type="scientific">Vibrio chemaguriensis</name>
    <dbReference type="NCBI Taxonomy" id="2527672"/>
    <lineage>
        <taxon>Bacteria</taxon>
        <taxon>Pseudomonadati</taxon>
        <taxon>Pseudomonadota</taxon>
        <taxon>Gammaproteobacteria</taxon>
        <taxon>Vibrionales</taxon>
        <taxon>Vibrionaceae</taxon>
        <taxon>Vibrio</taxon>
    </lineage>
</organism>
<dbReference type="Gene3D" id="3.30.450.20">
    <property type="entry name" value="PAS domain"/>
    <property type="match status" value="1"/>
</dbReference>
<dbReference type="PANTHER" id="PTHR32089:SF55">
    <property type="entry name" value="METHYL ACCEPTING SENSORY TRANSDUCER WITH CACHE_2 SMALL MOLECULE BINDING DOMAIN"/>
    <property type="match status" value="1"/>
</dbReference>
<keyword evidence="7 9" id="KW-0807">Transducer</keyword>
<comment type="similarity">
    <text evidence="8">Belongs to the methyl-accepting chemotaxis (MCP) protein family.</text>
</comment>
<evidence type="ECO:0000256" key="1">
    <source>
        <dbReference type="ARBA" id="ARBA00004429"/>
    </source>
</evidence>
<evidence type="ECO:0000256" key="8">
    <source>
        <dbReference type="ARBA" id="ARBA00029447"/>
    </source>
</evidence>
<protein>
    <submittedName>
        <fullName evidence="15">Methyl-accepting chemotaxis protein</fullName>
    </submittedName>
</protein>
<keyword evidence="10" id="KW-0175">Coiled coil</keyword>
<gene>
    <name evidence="15" type="ORF">EX191_16375</name>
</gene>
<feature type="transmembrane region" description="Helical" evidence="11">
    <location>
        <begin position="204"/>
        <end position="225"/>
    </location>
</feature>
<comment type="subcellular location">
    <subcellularLocation>
        <location evidence="1">Cell inner membrane</location>
        <topology evidence="1">Multi-pass membrane protein</topology>
    </subcellularLocation>
</comment>
<keyword evidence="2" id="KW-1003">Cell membrane</keyword>
<evidence type="ECO:0000259" key="12">
    <source>
        <dbReference type="PROSITE" id="PS50111"/>
    </source>
</evidence>
<evidence type="ECO:0000256" key="9">
    <source>
        <dbReference type="PROSITE-ProRule" id="PRU00284"/>
    </source>
</evidence>
<dbReference type="Pfam" id="PF08269">
    <property type="entry name" value="dCache_2"/>
    <property type="match status" value="1"/>
</dbReference>